<dbReference type="OrthoDB" id="1669814at2759"/>
<reference evidence="2 3" key="1">
    <citation type="submission" date="2015-09" db="EMBL/GenBank/DDBJ databases">
        <title>Draft genome of the parasitic nematode Teladorsagia circumcincta isolate WARC Sus (inbred).</title>
        <authorList>
            <person name="Mitreva M."/>
        </authorList>
    </citation>
    <scope>NUCLEOTIDE SEQUENCE [LARGE SCALE GENOMIC DNA]</scope>
    <source>
        <strain evidence="2 3">S</strain>
    </source>
</reference>
<dbReference type="InterPro" id="IPR002347">
    <property type="entry name" value="SDR_fam"/>
</dbReference>
<dbReference type="SUPFAM" id="SSF51735">
    <property type="entry name" value="NAD(P)-binding Rossmann-fold domains"/>
    <property type="match status" value="1"/>
</dbReference>
<keyword evidence="3" id="KW-1185">Reference proteome</keyword>
<name>A0A2G9U7Z0_TELCI</name>
<dbReference type="Gene3D" id="3.40.50.720">
    <property type="entry name" value="NAD(P)-binding Rossmann-like Domain"/>
    <property type="match status" value="1"/>
</dbReference>
<dbReference type="InterPro" id="IPR036291">
    <property type="entry name" value="NAD(P)-bd_dom_sf"/>
</dbReference>
<dbReference type="Proteomes" id="UP000230423">
    <property type="component" value="Unassembled WGS sequence"/>
</dbReference>
<organism evidence="2 3">
    <name type="scientific">Teladorsagia circumcincta</name>
    <name type="common">Brown stomach worm</name>
    <name type="synonym">Ostertagia circumcincta</name>
    <dbReference type="NCBI Taxonomy" id="45464"/>
    <lineage>
        <taxon>Eukaryota</taxon>
        <taxon>Metazoa</taxon>
        <taxon>Ecdysozoa</taxon>
        <taxon>Nematoda</taxon>
        <taxon>Chromadorea</taxon>
        <taxon>Rhabditida</taxon>
        <taxon>Rhabditina</taxon>
        <taxon>Rhabditomorpha</taxon>
        <taxon>Strongyloidea</taxon>
        <taxon>Trichostrongylidae</taxon>
        <taxon>Teladorsagia</taxon>
    </lineage>
</organism>
<evidence type="ECO:0000313" key="3">
    <source>
        <dbReference type="Proteomes" id="UP000230423"/>
    </source>
</evidence>
<gene>
    <name evidence="2" type="ORF">TELCIR_11987</name>
</gene>
<accession>A0A2G9U7Z0</accession>
<evidence type="ECO:0000256" key="1">
    <source>
        <dbReference type="ARBA" id="ARBA00006484"/>
    </source>
</evidence>
<dbReference type="AlphaFoldDB" id="A0A2G9U7Z0"/>
<dbReference type="GO" id="GO:0004090">
    <property type="term" value="F:carbonyl reductase (NADPH) activity"/>
    <property type="evidence" value="ECO:0007669"/>
    <property type="project" value="TreeGrafter"/>
</dbReference>
<protein>
    <recommendedName>
        <fullName evidence="4">Oxidoreductase, short chain dehydrogenase/reductase family protein</fullName>
    </recommendedName>
</protein>
<sequence>MTALTTAKFLTDRVAVVSASTKGIGFAIAKRLGADGASVVVSSRKSKNVEDAVCALRIEGIDAAGIPAHVGVKEDRKKLIEFAMDRLVLFVYIFQFK</sequence>
<dbReference type="PANTHER" id="PTHR43943:SF16">
    <property type="entry name" value="DEHYDROGENASES, SHORT CHAIN"/>
    <property type="match status" value="1"/>
</dbReference>
<dbReference type="PANTHER" id="PTHR43943">
    <property type="entry name" value="DEHYDROGENASE/REDUCTASE (SDR FAMILY) MEMBER 4"/>
    <property type="match status" value="1"/>
</dbReference>
<dbReference type="Pfam" id="PF00106">
    <property type="entry name" value="adh_short"/>
    <property type="match status" value="1"/>
</dbReference>
<proteinExistence type="inferred from homology"/>
<evidence type="ECO:0000313" key="2">
    <source>
        <dbReference type="EMBL" id="PIO66308.1"/>
    </source>
</evidence>
<dbReference type="EMBL" id="KZ348361">
    <property type="protein sequence ID" value="PIO66308.1"/>
    <property type="molecule type" value="Genomic_DNA"/>
</dbReference>
<evidence type="ECO:0008006" key="4">
    <source>
        <dbReference type="Google" id="ProtNLM"/>
    </source>
</evidence>
<comment type="similarity">
    <text evidence="1">Belongs to the short-chain dehydrogenases/reductases (SDR) family.</text>
</comment>